<evidence type="ECO:0000313" key="3">
    <source>
        <dbReference type="Proteomes" id="UP001280121"/>
    </source>
</evidence>
<name>A0AAD9X1N7_9ROSI</name>
<accession>A0AAD9X1N7</accession>
<organism evidence="2 3">
    <name type="scientific">Dipteronia dyeriana</name>
    <dbReference type="NCBI Taxonomy" id="168575"/>
    <lineage>
        <taxon>Eukaryota</taxon>
        <taxon>Viridiplantae</taxon>
        <taxon>Streptophyta</taxon>
        <taxon>Embryophyta</taxon>
        <taxon>Tracheophyta</taxon>
        <taxon>Spermatophyta</taxon>
        <taxon>Magnoliopsida</taxon>
        <taxon>eudicotyledons</taxon>
        <taxon>Gunneridae</taxon>
        <taxon>Pentapetalae</taxon>
        <taxon>rosids</taxon>
        <taxon>malvids</taxon>
        <taxon>Sapindales</taxon>
        <taxon>Sapindaceae</taxon>
        <taxon>Hippocastanoideae</taxon>
        <taxon>Acereae</taxon>
        <taxon>Dipteronia</taxon>
    </lineage>
</organism>
<evidence type="ECO:0000259" key="1">
    <source>
        <dbReference type="Pfam" id="PF14291"/>
    </source>
</evidence>
<proteinExistence type="predicted"/>
<protein>
    <recommendedName>
        <fullName evidence="1">DUF4371 domain-containing protein</fullName>
    </recommendedName>
</protein>
<dbReference type="PANTHER" id="PTHR45749:SF37">
    <property type="entry name" value="OS05G0311600 PROTEIN"/>
    <property type="match status" value="1"/>
</dbReference>
<keyword evidence="3" id="KW-1185">Reference proteome</keyword>
<gene>
    <name evidence="2" type="ORF">Ddye_018730</name>
</gene>
<dbReference type="InterPro" id="IPR012337">
    <property type="entry name" value="RNaseH-like_sf"/>
</dbReference>
<feature type="domain" description="DUF4371" evidence="1">
    <location>
        <begin position="2"/>
        <end position="161"/>
    </location>
</feature>
<comment type="caution">
    <text evidence="2">The sequence shown here is derived from an EMBL/GenBank/DDBJ whole genome shotgun (WGS) entry which is preliminary data.</text>
</comment>
<sequence length="242" mass="27496">MQGCAFRGNGESINSENRGNFIEMVMLQGRVNKYITEVVLHNAAQNAKYTSPMIQQELLKILVDSVRDKIRVEIGSAKFCILVDEAVDESNKEQMAIILRYVDDNGFIREQFFEVVCVNDTNAITLKREICIVLNRYNLLIENLRGQVYNRASNMCGKCNGLQALFLKDCPYAYYVHCFAHQLQLALVAVSKEVHDIWLFFSKLSFIVNFVGASAKRCSELKSIREDEIIDMISSGELEIGT</sequence>
<dbReference type="PANTHER" id="PTHR45749">
    <property type="match status" value="1"/>
</dbReference>
<dbReference type="InterPro" id="IPR025398">
    <property type="entry name" value="DUF4371"/>
</dbReference>
<dbReference type="AlphaFoldDB" id="A0AAD9X1N7"/>
<dbReference type="EMBL" id="JANJYI010000005">
    <property type="protein sequence ID" value="KAK2651241.1"/>
    <property type="molecule type" value="Genomic_DNA"/>
</dbReference>
<dbReference type="Pfam" id="PF14291">
    <property type="entry name" value="DUF4371"/>
    <property type="match status" value="1"/>
</dbReference>
<reference evidence="2" key="1">
    <citation type="journal article" date="2023" name="Plant J.">
        <title>Genome sequences and population genomics provide insights into the demographic history, inbreeding, and mutation load of two 'living fossil' tree species of Dipteronia.</title>
        <authorList>
            <person name="Feng Y."/>
            <person name="Comes H.P."/>
            <person name="Chen J."/>
            <person name="Zhu S."/>
            <person name="Lu R."/>
            <person name="Zhang X."/>
            <person name="Li P."/>
            <person name="Qiu J."/>
            <person name="Olsen K.M."/>
            <person name="Qiu Y."/>
        </authorList>
    </citation>
    <scope>NUCLEOTIDE SEQUENCE</scope>
    <source>
        <strain evidence="2">KIB01</strain>
    </source>
</reference>
<dbReference type="SUPFAM" id="SSF53098">
    <property type="entry name" value="Ribonuclease H-like"/>
    <property type="match status" value="1"/>
</dbReference>
<evidence type="ECO:0000313" key="2">
    <source>
        <dbReference type="EMBL" id="KAK2651241.1"/>
    </source>
</evidence>
<dbReference type="Proteomes" id="UP001280121">
    <property type="component" value="Unassembled WGS sequence"/>
</dbReference>